<dbReference type="SUPFAM" id="SSF53474">
    <property type="entry name" value="alpha/beta-Hydrolases"/>
    <property type="match status" value="1"/>
</dbReference>
<dbReference type="Gene3D" id="3.40.50.1820">
    <property type="entry name" value="alpha/beta hydrolase"/>
    <property type="match status" value="1"/>
</dbReference>
<protein>
    <submittedName>
        <fullName evidence="3">Unannotated protein</fullName>
    </submittedName>
</protein>
<name>A0A6J6KY10_9ZZZZ</name>
<evidence type="ECO:0000313" key="2">
    <source>
        <dbReference type="EMBL" id="CAB4571555.1"/>
    </source>
</evidence>
<accession>A0A6J6KY10</accession>
<dbReference type="InterPro" id="IPR000073">
    <property type="entry name" value="AB_hydrolase_1"/>
</dbReference>
<organism evidence="3">
    <name type="scientific">freshwater metagenome</name>
    <dbReference type="NCBI Taxonomy" id="449393"/>
    <lineage>
        <taxon>unclassified sequences</taxon>
        <taxon>metagenomes</taxon>
        <taxon>ecological metagenomes</taxon>
    </lineage>
</organism>
<sequence length="276" mass="30177">MLDYAVMYSDLVTSNLRLINGIAIHTSGSGPPVVLLHANGGDHHDFDAIVGDLARHATVHALDWPGHGASAAVADPSACGFAELLPAILEQLGEGPFTLIGNSIGGFAALRTAARRPDLVQALVLVNPGGFTPRWPTTFMACRLFGWERFAPVAMRMLPRLYLRRRTPEVGSIRAAAVVGSRDPARVRTFARIWRSFTDPDHDARADARNVDAPVLLIWGTRDPILPWLVDGRRARKMLDRAQVAALPCGHQSFAELPDRFMAEVMEFMGWEDGGR</sequence>
<dbReference type="PRINTS" id="PR00111">
    <property type="entry name" value="ABHYDROLASE"/>
</dbReference>
<dbReference type="EMBL" id="CAEZTG010000115">
    <property type="protein sequence ID" value="CAB4571555.1"/>
    <property type="molecule type" value="Genomic_DNA"/>
</dbReference>
<feature type="domain" description="AB hydrolase-1" evidence="1">
    <location>
        <begin position="31"/>
        <end position="255"/>
    </location>
</feature>
<dbReference type="PANTHER" id="PTHR46438">
    <property type="entry name" value="ALPHA/BETA-HYDROLASES SUPERFAMILY PROTEIN"/>
    <property type="match status" value="1"/>
</dbReference>
<evidence type="ECO:0000259" key="1">
    <source>
        <dbReference type="Pfam" id="PF00561"/>
    </source>
</evidence>
<dbReference type="AlphaFoldDB" id="A0A6J6KY10"/>
<dbReference type="EMBL" id="CAEZVV010000123">
    <property type="protein sequence ID" value="CAB4654491.1"/>
    <property type="molecule type" value="Genomic_DNA"/>
</dbReference>
<dbReference type="Pfam" id="PF00561">
    <property type="entry name" value="Abhydrolase_1"/>
    <property type="match status" value="1"/>
</dbReference>
<evidence type="ECO:0000313" key="3">
    <source>
        <dbReference type="EMBL" id="CAB4654491.1"/>
    </source>
</evidence>
<reference evidence="3" key="1">
    <citation type="submission" date="2020-05" db="EMBL/GenBank/DDBJ databases">
        <authorList>
            <person name="Chiriac C."/>
            <person name="Salcher M."/>
            <person name="Ghai R."/>
            <person name="Kavagutti S V."/>
        </authorList>
    </citation>
    <scope>NUCLEOTIDE SEQUENCE</scope>
</reference>
<gene>
    <name evidence="2" type="ORF">UFOPK1603_01202</name>
    <name evidence="3" type="ORF">UFOPK2143_01477</name>
</gene>
<proteinExistence type="predicted"/>
<dbReference type="InterPro" id="IPR029058">
    <property type="entry name" value="AB_hydrolase_fold"/>
</dbReference>